<proteinExistence type="predicted"/>
<dbReference type="Proteomes" id="UP000745663">
    <property type="component" value="Unassembled WGS sequence"/>
</dbReference>
<keyword evidence="2" id="KW-1185">Reference proteome</keyword>
<dbReference type="RefSeq" id="WP_203585079.1">
    <property type="nucleotide sequence ID" value="NZ_JACOPV010000010.1"/>
</dbReference>
<reference evidence="1 2" key="1">
    <citation type="submission" date="2020-08" db="EMBL/GenBank/DDBJ databases">
        <title>Description of novel Pseudomonas species.</title>
        <authorList>
            <person name="Duman M."/>
            <person name="Mulet M."/>
            <person name="Altun S."/>
            <person name="Saticioglu I.B."/>
            <person name="Lalucat J."/>
            <person name="Garcia-Valdes E."/>
        </authorList>
    </citation>
    <scope>NUCLEOTIDE SEQUENCE [LARGE SCALE GENOMIC DNA]</scope>
    <source>
        <strain evidence="1 2">P66</strain>
    </source>
</reference>
<protein>
    <submittedName>
        <fullName evidence="1">Uncharacterized protein</fullName>
    </submittedName>
</protein>
<organism evidence="1 2">
    <name type="scientific">Pseudomonas arcuscaelestis</name>
    <dbReference type="NCBI Taxonomy" id="2710591"/>
    <lineage>
        <taxon>Bacteria</taxon>
        <taxon>Pseudomonadati</taxon>
        <taxon>Pseudomonadota</taxon>
        <taxon>Gammaproteobacteria</taxon>
        <taxon>Pseudomonadales</taxon>
        <taxon>Pseudomonadaceae</taxon>
        <taxon>Pseudomonas</taxon>
    </lineage>
</organism>
<sequence length="171" mass="18441">MTDQAKRDKQAVIDAVVGGDVGRLESALLRLAKSDASGFLYMTGQLKSTEQTKQHLSIGLGVYSIGLPPFYFDDGVLYGATYTDSDHFMTKDAHRSGAGIVHEEVCQIVSKVRAEYDEGVLKKVRELKANMEELDALLAGHSFADSKLASLAHVDLVRGQALLVAALTASQ</sequence>
<comment type="caution">
    <text evidence="1">The sequence shown here is derived from an EMBL/GenBank/DDBJ whole genome shotgun (WGS) entry which is preliminary data.</text>
</comment>
<name>A0ABS2C030_9PSED</name>
<evidence type="ECO:0000313" key="2">
    <source>
        <dbReference type="Proteomes" id="UP000745663"/>
    </source>
</evidence>
<gene>
    <name evidence="1" type="ORF">H8F21_16855</name>
</gene>
<evidence type="ECO:0000313" key="1">
    <source>
        <dbReference type="EMBL" id="MBM5459238.1"/>
    </source>
</evidence>
<accession>A0ABS2C030</accession>
<dbReference type="EMBL" id="JACOPV010000010">
    <property type="protein sequence ID" value="MBM5459238.1"/>
    <property type="molecule type" value="Genomic_DNA"/>
</dbReference>